<keyword evidence="1" id="KW-0472">Membrane</keyword>
<feature type="transmembrane region" description="Helical" evidence="1">
    <location>
        <begin position="53"/>
        <end position="70"/>
    </location>
</feature>
<reference evidence="2" key="1">
    <citation type="journal article" date="1997" name="J. Bacteriol.">
        <title>Characterization of a locus from Carnobacterium piscicola LV17B involved in bacteriocin production and immunity: evidence for global inducer-mediated transcriptional regulation.</title>
        <authorList>
            <person name="Quadri L.E."/>
            <person name="Kleerebezem M."/>
            <person name="Kuipers O.P."/>
            <person name="de Vos W.M."/>
            <person name="Roy K.L."/>
            <person name="Vederas J.C."/>
            <person name="Stiles M.E."/>
        </authorList>
    </citation>
    <scope>NUCLEOTIDE SEQUENCE</scope>
    <source>
        <strain evidence="2">LV17B</strain>
    </source>
</reference>
<keyword evidence="1" id="KW-0812">Transmembrane</keyword>
<proteinExistence type="predicted"/>
<keyword evidence="1" id="KW-1133">Transmembrane helix</keyword>
<organism evidence="2">
    <name type="scientific">Carnobacterium maltaromaticum</name>
    <name type="common">Carnobacterium piscicola</name>
    <dbReference type="NCBI Taxonomy" id="2751"/>
    <lineage>
        <taxon>Bacteria</taxon>
        <taxon>Bacillati</taxon>
        <taxon>Bacillota</taxon>
        <taxon>Bacilli</taxon>
        <taxon>Lactobacillales</taxon>
        <taxon>Carnobacteriaceae</taxon>
        <taxon>Carnobacterium</taxon>
    </lineage>
</organism>
<feature type="transmembrane region" description="Helical" evidence="1">
    <location>
        <begin position="76"/>
        <end position="93"/>
    </location>
</feature>
<accession>Q46319</accession>
<dbReference type="EMBL" id="L47121">
    <property type="protein sequence ID" value="AAB81309.1"/>
    <property type="molecule type" value="Genomic_DNA"/>
</dbReference>
<dbReference type="AlphaFoldDB" id="Q46319"/>
<protein>
    <submittedName>
        <fullName evidence="2">ORF-7; unknown function</fullName>
    </submittedName>
</protein>
<evidence type="ECO:0000313" key="2">
    <source>
        <dbReference type="EMBL" id="AAB81309.1"/>
    </source>
</evidence>
<sequence length="109" mass="13108">MKNFIKQDNFVYVLLTFFIIPDWEYPIFTVICYLSGLCFLFTLRKQKNKKIEIVAFFFMFVASIMGIFIFESFYSTIIYACYAIAIVYTIFTMRKDSYENNKNNRKKVI</sequence>
<evidence type="ECO:0000256" key="1">
    <source>
        <dbReference type="SAM" id="Phobius"/>
    </source>
</evidence>
<feature type="transmembrane region" description="Helical" evidence="1">
    <location>
        <begin position="23"/>
        <end position="41"/>
    </location>
</feature>
<name>Q46319_CARML</name>